<reference evidence="3" key="1">
    <citation type="submission" date="2015-07" db="EMBL/GenBank/DDBJ databases">
        <title>Genome Of Nitrogen-Fixing Cyanobacterium Nostoc piscinale CENA21 From Solimoes/Amazon River Floodplain Sediments And Comparative Genomics To Uncover Biosynthetic Natural Products Potential.</title>
        <authorList>
            <person name="Leao T.F."/>
            <person name="Leao P.N."/>
            <person name="Guimaraes P.I."/>
            <person name="de Melo A.G.C."/>
            <person name="Ramos R.T.J."/>
            <person name="Silva A."/>
            <person name="Fiore M.F."/>
            <person name="Schneider M.P.C."/>
        </authorList>
    </citation>
    <scope>NUCLEOTIDE SEQUENCE [LARGE SCALE GENOMIC DNA]</scope>
    <source>
        <strain evidence="3">CENA21</strain>
    </source>
</reference>
<dbReference type="RefSeq" id="WP_062294782.1">
    <property type="nucleotide sequence ID" value="NZ_CP012036.1"/>
</dbReference>
<keyword evidence="1" id="KW-0732">Signal</keyword>
<dbReference type="Proteomes" id="UP000062645">
    <property type="component" value="Chromosome"/>
</dbReference>
<keyword evidence="3" id="KW-1185">Reference proteome</keyword>
<protein>
    <recommendedName>
        <fullName evidence="4">PEP-CTERM sorting domain-containing protein</fullName>
    </recommendedName>
</protein>
<dbReference type="NCBIfam" id="TIGR04155">
    <property type="entry name" value="cyano_PEP"/>
    <property type="match status" value="1"/>
</dbReference>
<dbReference type="KEGG" id="npz:ACX27_17730"/>
<evidence type="ECO:0008006" key="4">
    <source>
        <dbReference type="Google" id="ProtNLM"/>
    </source>
</evidence>
<proteinExistence type="predicted"/>
<dbReference type="InterPro" id="IPR026374">
    <property type="entry name" value="Cyano_PEP"/>
</dbReference>
<evidence type="ECO:0000313" key="2">
    <source>
        <dbReference type="EMBL" id="ALF54265.1"/>
    </source>
</evidence>
<dbReference type="PATRIC" id="fig|224013.5.peg.4241"/>
<dbReference type="OrthoDB" id="7052168at2"/>
<feature type="chain" id="PRO_5005801725" description="PEP-CTERM sorting domain-containing protein" evidence="1">
    <location>
        <begin position="27"/>
        <end position="209"/>
    </location>
</feature>
<feature type="signal peptide" evidence="1">
    <location>
        <begin position="1"/>
        <end position="26"/>
    </location>
</feature>
<dbReference type="EMBL" id="CP012036">
    <property type="protein sequence ID" value="ALF54265.1"/>
    <property type="molecule type" value="Genomic_DNA"/>
</dbReference>
<evidence type="ECO:0000256" key="1">
    <source>
        <dbReference type="SAM" id="SignalP"/>
    </source>
</evidence>
<evidence type="ECO:0000313" key="3">
    <source>
        <dbReference type="Proteomes" id="UP000062645"/>
    </source>
</evidence>
<gene>
    <name evidence="2" type="ORF">ACX27_17730</name>
</gene>
<name>A0A0M4SST9_9NOSO</name>
<organism evidence="2 3">
    <name type="scientific">Nostoc piscinale CENA21</name>
    <dbReference type="NCBI Taxonomy" id="224013"/>
    <lineage>
        <taxon>Bacteria</taxon>
        <taxon>Bacillati</taxon>
        <taxon>Cyanobacteriota</taxon>
        <taxon>Cyanophyceae</taxon>
        <taxon>Nostocales</taxon>
        <taxon>Nostocaceae</taxon>
        <taxon>Nostoc</taxon>
    </lineage>
</organism>
<dbReference type="AlphaFoldDB" id="A0A0M4SST9"/>
<reference evidence="2 3" key="2">
    <citation type="journal article" date="2016" name="Genome Announc.">
        <title>Draft Genome Sequence of the N2-Fixing Cyanobacterium Nostoc piscinale CENA21, Isolated from the Brazilian Amazon Floodplain.</title>
        <authorList>
            <person name="Leao T."/>
            <person name="Guimaraes P.I."/>
            <person name="de Melo A.G."/>
            <person name="Ramos R.T."/>
            <person name="Leao P.N."/>
            <person name="Silva A."/>
            <person name="Fiore M.F."/>
            <person name="Schneider M.P."/>
        </authorList>
    </citation>
    <scope>NUCLEOTIDE SEQUENCE [LARGE SCALE GENOMIC DNA]</scope>
    <source>
        <strain evidence="2 3">CENA21</strain>
    </source>
</reference>
<sequence>MNRKSLAVFTAAFALMCSVITTKAEAFSITPDKNGLTFILDEEKNSLKAIRGLEVLDKKYDVNFITGNFEDLSPTNRGITTFYTNANHARQAGISLRQSLINFHNSSGNLVSKIEDIDGNLSHQWNIPFVFSDALGAGWWRGVIDNHNIGLFPIAPINASTFYFTELTYANFQPSTKASVPEPLNILGSLTAAGFGIAIKRKFVSMRQD</sequence>
<accession>A0A0M4SST9</accession>